<dbReference type="Proteomes" id="UP000783863">
    <property type="component" value="Unassembled WGS sequence"/>
</dbReference>
<dbReference type="InterPro" id="IPR045396">
    <property type="entry name" value="DUF6517"/>
</dbReference>
<protein>
    <submittedName>
        <fullName evidence="1">Uncharacterized protein</fullName>
    </submittedName>
</protein>
<accession>A0A8J8C7Q0</accession>
<evidence type="ECO:0000313" key="1">
    <source>
        <dbReference type="EMBL" id="MBX0303522.1"/>
    </source>
</evidence>
<proteinExistence type="predicted"/>
<evidence type="ECO:0000313" key="2">
    <source>
        <dbReference type="Proteomes" id="UP000783863"/>
    </source>
</evidence>
<keyword evidence="2" id="KW-1185">Reference proteome</keyword>
<dbReference type="Pfam" id="PF20127">
    <property type="entry name" value="DUF6517"/>
    <property type="match status" value="1"/>
</dbReference>
<dbReference type="EMBL" id="RKLQ01000001">
    <property type="protein sequence ID" value="MBX0303522.1"/>
    <property type="molecule type" value="Genomic_DNA"/>
</dbReference>
<dbReference type="RefSeq" id="WP_220587724.1">
    <property type="nucleotide sequence ID" value="NZ_RKLQ01000001.1"/>
</dbReference>
<reference evidence="1" key="1">
    <citation type="submission" date="2021-06" db="EMBL/GenBank/DDBJ databases">
        <title>Halomicroarcula sp. F24A a new haloarchaeum isolated from saline soil.</title>
        <authorList>
            <person name="Duran-Viseras A."/>
            <person name="Sanchez-Porro C."/>
            <person name="Ventosa A."/>
        </authorList>
    </citation>
    <scope>NUCLEOTIDE SEQUENCE</scope>
    <source>
        <strain evidence="1">F24A</strain>
    </source>
</reference>
<sequence length="220" mass="24015">MRLRRTGAVLAVCVLLSVAGCTGLLLQEETRFVAGEASVNEADELAYTHNTTETQNVTRSVEAAGQEREVTVSNHAELYVNRTADGSPGAAFAVVSSPQVRLFGEEMNPVADWSQRDLLTEFSGQFDQYENLTDVEERETRQVTMLGKEADVRVFNATMVDDNETSHDVVVSVAKVQHEGDYVVAIGIRGMNGAELSATDGDTDALVRRVEHKRGHTGTR</sequence>
<dbReference type="PROSITE" id="PS51257">
    <property type="entry name" value="PROKAR_LIPOPROTEIN"/>
    <property type="match status" value="1"/>
</dbReference>
<organism evidence="1 2">
    <name type="scientific">Haloarcula salinisoli</name>
    <dbReference type="NCBI Taxonomy" id="2487746"/>
    <lineage>
        <taxon>Archaea</taxon>
        <taxon>Methanobacteriati</taxon>
        <taxon>Methanobacteriota</taxon>
        <taxon>Stenosarchaea group</taxon>
        <taxon>Halobacteria</taxon>
        <taxon>Halobacteriales</taxon>
        <taxon>Haloarculaceae</taxon>
        <taxon>Haloarcula</taxon>
    </lineage>
</organism>
<dbReference type="AlphaFoldDB" id="A0A8J8C7Q0"/>
<name>A0A8J8C7Q0_9EURY</name>
<comment type="caution">
    <text evidence="1">The sequence shown here is derived from an EMBL/GenBank/DDBJ whole genome shotgun (WGS) entry which is preliminary data.</text>
</comment>
<gene>
    <name evidence="1" type="ORF">EGD98_07540</name>
</gene>